<dbReference type="GO" id="GO:0016887">
    <property type="term" value="F:ATP hydrolysis activity"/>
    <property type="evidence" value="ECO:0007669"/>
    <property type="project" value="InterPro"/>
</dbReference>
<dbReference type="PANTHER" id="PTHR43858">
    <property type="entry name" value="ENERGY-DEPENDENT TRANSLATIONAL THROTTLE PROTEIN ETTA"/>
    <property type="match status" value="1"/>
</dbReference>
<dbReference type="GO" id="GO:0045900">
    <property type="term" value="P:negative regulation of translational elongation"/>
    <property type="evidence" value="ECO:0007669"/>
    <property type="project" value="InterPro"/>
</dbReference>
<evidence type="ECO:0000256" key="11">
    <source>
        <dbReference type="ARBA" id="ARBA00022917"/>
    </source>
</evidence>
<evidence type="ECO:0000256" key="2">
    <source>
        <dbReference type="ARBA" id="ARBA00022490"/>
    </source>
</evidence>
<dbReference type="InterPro" id="IPR032781">
    <property type="entry name" value="ABC_tran_Xtn"/>
</dbReference>
<dbReference type="NCBIfam" id="TIGR03719">
    <property type="entry name" value="ABC_ABC_ChvD"/>
    <property type="match status" value="1"/>
</dbReference>
<evidence type="ECO:0000256" key="8">
    <source>
        <dbReference type="ARBA" id="ARBA00022840"/>
    </source>
</evidence>
<dbReference type="GO" id="GO:0005524">
    <property type="term" value="F:ATP binding"/>
    <property type="evidence" value="ECO:0007669"/>
    <property type="project" value="UniProtKB-KW"/>
</dbReference>
<dbReference type="FunFam" id="3.40.50.300:FF:000183">
    <property type="entry name" value="ABC transporter ATP-binding protein yjjK"/>
    <property type="match status" value="1"/>
</dbReference>
<keyword evidence="7" id="KW-0378">Hydrolase</keyword>
<keyword evidence="10" id="KW-0694">RNA-binding</keyword>
<evidence type="ECO:0000256" key="9">
    <source>
        <dbReference type="ARBA" id="ARBA00022845"/>
    </source>
</evidence>
<accession>A0A7S3VP17</accession>
<dbReference type="InterPro" id="IPR022374">
    <property type="entry name" value="EttA"/>
</dbReference>
<name>A0A7S3VP17_DUNTE</name>
<evidence type="ECO:0000256" key="6">
    <source>
        <dbReference type="ARBA" id="ARBA00022741"/>
    </source>
</evidence>
<proteinExistence type="inferred from homology"/>
<dbReference type="InterPro" id="IPR027417">
    <property type="entry name" value="P-loop_NTPase"/>
</dbReference>
<feature type="compositionally biased region" description="Gly residues" evidence="12">
    <location>
        <begin position="107"/>
        <end position="117"/>
    </location>
</feature>
<dbReference type="CDD" id="cd03221">
    <property type="entry name" value="ABCF_EF-3"/>
    <property type="match status" value="2"/>
</dbReference>
<comment type="similarity">
    <text evidence="1">Belongs to the ABC transporter superfamily. ABCF family. Translational throttle EttA subfamily.</text>
</comment>
<keyword evidence="2" id="KW-0963">Cytoplasm</keyword>
<dbReference type="PROSITE" id="PS50893">
    <property type="entry name" value="ABC_TRANSPORTER_2"/>
    <property type="match status" value="2"/>
</dbReference>
<dbReference type="FunFam" id="3.40.50.300:FF:000011">
    <property type="entry name" value="Putative ABC transporter ATP-binding component"/>
    <property type="match status" value="1"/>
</dbReference>
<dbReference type="EMBL" id="HBIP01022682">
    <property type="protein sequence ID" value="CAE0498506.1"/>
    <property type="molecule type" value="Transcribed_RNA"/>
</dbReference>
<keyword evidence="3" id="KW-0820">tRNA-binding</keyword>
<evidence type="ECO:0000256" key="3">
    <source>
        <dbReference type="ARBA" id="ARBA00022555"/>
    </source>
</evidence>
<protein>
    <recommendedName>
        <fullName evidence="13">ABC transporter domain-containing protein</fullName>
    </recommendedName>
</protein>
<keyword evidence="5" id="KW-0677">Repeat</keyword>
<evidence type="ECO:0000256" key="12">
    <source>
        <dbReference type="SAM" id="MobiDB-lite"/>
    </source>
</evidence>
<dbReference type="Pfam" id="PF00005">
    <property type="entry name" value="ABC_tran"/>
    <property type="match status" value="2"/>
</dbReference>
<dbReference type="PANTHER" id="PTHR43858:SF1">
    <property type="entry name" value="ABC TRANSPORTER-RELATED PROTEIN"/>
    <property type="match status" value="1"/>
</dbReference>
<gene>
    <name evidence="14" type="ORF">DTER00134_LOCUS13579</name>
</gene>
<keyword evidence="4" id="KW-0699">rRNA-binding</keyword>
<dbReference type="InterPro" id="IPR003593">
    <property type="entry name" value="AAA+_ATPase"/>
</dbReference>
<dbReference type="InterPro" id="IPR017871">
    <property type="entry name" value="ABC_transporter-like_CS"/>
</dbReference>
<evidence type="ECO:0000313" key="14">
    <source>
        <dbReference type="EMBL" id="CAE0498506.1"/>
    </source>
</evidence>
<feature type="domain" description="ABC transporter" evidence="13">
    <location>
        <begin position="140"/>
        <end position="394"/>
    </location>
</feature>
<dbReference type="InterPro" id="IPR003439">
    <property type="entry name" value="ABC_transporter-like_ATP-bd"/>
</dbReference>
<evidence type="ECO:0000256" key="7">
    <source>
        <dbReference type="ARBA" id="ARBA00022801"/>
    </source>
</evidence>
<dbReference type="PROSITE" id="PS00211">
    <property type="entry name" value="ABC_TRANSPORTER_1"/>
    <property type="match status" value="1"/>
</dbReference>
<feature type="domain" description="ABC transporter" evidence="13">
    <location>
        <begin position="460"/>
        <end position="677"/>
    </location>
</feature>
<dbReference type="Gene3D" id="3.40.50.300">
    <property type="entry name" value="P-loop containing nucleotide triphosphate hydrolases"/>
    <property type="match status" value="2"/>
</dbReference>
<organism evidence="14">
    <name type="scientific">Dunaliella tertiolecta</name>
    <name type="common">Green alga</name>
    <dbReference type="NCBI Taxonomy" id="3047"/>
    <lineage>
        <taxon>Eukaryota</taxon>
        <taxon>Viridiplantae</taxon>
        <taxon>Chlorophyta</taxon>
        <taxon>core chlorophytes</taxon>
        <taxon>Chlorophyceae</taxon>
        <taxon>CS clade</taxon>
        <taxon>Chlamydomonadales</taxon>
        <taxon>Dunaliellaceae</taxon>
        <taxon>Dunaliella</taxon>
    </lineage>
</organism>
<dbReference type="AlphaFoldDB" id="A0A7S3VP17"/>
<dbReference type="SUPFAM" id="SSF52540">
    <property type="entry name" value="P-loop containing nucleoside triphosphate hydrolases"/>
    <property type="match status" value="2"/>
</dbReference>
<evidence type="ECO:0000259" key="13">
    <source>
        <dbReference type="PROSITE" id="PS50893"/>
    </source>
</evidence>
<dbReference type="SMART" id="SM00382">
    <property type="entry name" value="AAA"/>
    <property type="match status" value="2"/>
</dbReference>
<feature type="region of interest" description="Disordered" evidence="12">
    <location>
        <begin position="104"/>
        <end position="127"/>
    </location>
</feature>
<evidence type="ECO:0000256" key="1">
    <source>
        <dbReference type="ARBA" id="ARBA00005868"/>
    </source>
</evidence>
<dbReference type="GO" id="GO:0019843">
    <property type="term" value="F:rRNA binding"/>
    <property type="evidence" value="ECO:0007669"/>
    <property type="project" value="UniProtKB-KW"/>
</dbReference>
<dbReference type="Pfam" id="PF12848">
    <property type="entry name" value="ABC_tran_Xtn"/>
    <property type="match status" value="1"/>
</dbReference>
<keyword evidence="9" id="KW-0810">Translation regulation</keyword>
<sequence>MSPLGLAPGRAASACMAAPFSSKSASPVLCPTTPLRASTLPAPPLRTSSLPHSKLSSPLTPLHPPHGLVAPAQSSVPQHRPLISQQQLDAVARGALLVAAAKKKGGKGGGGGGGGGQKFQSPGDVKSGAAYSQETRKIILSLDRVSKVTPQGKELLKNINLGMYLGAKIGILGANGSGKSTLMKILAQQSEPTEGRVQLSPGITIGYLEQEPQLADGETVMSNIEPAVQHIKDMVKQFETISMQMSEPGADVDALASKMDRLQTQIDAANGWEVERTMDQAMDALRCPPGDAKVAQLSGGERRRVALARLLLNPPDILLLDEPTNHLDALSVAWLESFLGQFKGTVVAVTHDRYFLDNVAGWILELDRGQGIPFEGNYSEWLEAKDKRLRFEEKTQSSLQKSIAKELEWTKQQQKGQQKKGAARLRRYDDLVSQANQYVKTSQVDSITIPVGPRLGSKVIEAKGIAKAFGDRLLVDDLNFSVPPGSVVGIIGGNGAGKSTLFKIIMGQEKPEKGELEIGETVVPMYVDQSRDALDPNRTVYDEIAEGNDEVDLNGRKVNTRAYCSWYNFKSTDQSKKVGMLSGGERNRLHLAKTLKQSGNLLLLDEPTNDLDVETLRCLEEAIDNFAGSVLIISHDRWFLDRMATHILAFEDNSTAVWFEGNFSEYEEDRRRRTGQVNPTRIKFRRLAKV</sequence>
<evidence type="ECO:0000256" key="10">
    <source>
        <dbReference type="ARBA" id="ARBA00022884"/>
    </source>
</evidence>
<keyword evidence="8" id="KW-0067">ATP-binding</keyword>
<evidence type="ECO:0000256" key="5">
    <source>
        <dbReference type="ARBA" id="ARBA00022737"/>
    </source>
</evidence>
<dbReference type="GO" id="GO:0006412">
    <property type="term" value="P:translation"/>
    <property type="evidence" value="ECO:0007669"/>
    <property type="project" value="UniProtKB-KW"/>
</dbReference>
<dbReference type="HAMAP" id="MF_00847">
    <property type="entry name" value="EttA"/>
    <property type="match status" value="1"/>
</dbReference>
<keyword evidence="11" id="KW-0648">Protein biosynthesis</keyword>
<keyword evidence="6" id="KW-0547">Nucleotide-binding</keyword>
<dbReference type="NCBIfam" id="NF008775">
    <property type="entry name" value="PRK11819.1"/>
    <property type="match status" value="1"/>
</dbReference>
<dbReference type="GO" id="GO:0000049">
    <property type="term" value="F:tRNA binding"/>
    <property type="evidence" value="ECO:0007669"/>
    <property type="project" value="UniProtKB-KW"/>
</dbReference>
<reference evidence="14" key="1">
    <citation type="submission" date="2021-01" db="EMBL/GenBank/DDBJ databases">
        <authorList>
            <person name="Corre E."/>
            <person name="Pelletier E."/>
            <person name="Niang G."/>
            <person name="Scheremetjew M."/>
            <person name="Finn R."/>
            <person name="Kale V."/>
            <person name="Holt S."/>
            <person name="Cochrane G."/>
            <person name="Meng A."/>
            <person name="Brown T."/>
            <person name="Cohen L."/>
        </authorList>
    </citation>
    <scope>NUCLEOTIDE SEQUENCE</scope>
    <source>
        <strain evidence="14">CCMP1320</strain>
    </source>
</reference>
<evidence type="ECO:0000256" key="4">
    <source>
        <dbReference type="ARBA" id="ARBA00022730"/>
    </source>
</evidence>